<dbReference type="HOGENOM" id="CLU_099315_0_0_2"/>
<accession>A0A0E3LG94</accession>
<feature type="binding site" evidence="1">
    <location>
        <position position="88"/>
    </location>
    <ligand>
        <name>Mg(2+)</name>
        <dbReference type="ChEBI" id="CHEBI:18420"/>
    </ligand>
</feature>
<dbReference type="AlphaFoldDB" id="A0A0E3LG94"/>
<dbReference type="GeneID" id="24852941"/>
<dbReference type="GO" id="GO:0043565">
    <property type="term" value="F:sequence-specific DNA binding"/>
    <property type="evidence" value="ECO:0007669"/>
    <property type="project" value="InterPro"/>
</dbReference>
<keyword evidence="1" id="KW-0460">Magnesium</keyword>
<dbReference type="Pfam" id="PF01997">
    <property type="entry name" value="Translin"/>
    <property type="match status" value="1"/>
</dbReference>
<dbReference type="InterPro" id="IPR036081">
    <property type="entry name" value="Translin_sf"/>
</dbReference>
<gene>
    <name evidence="2" type="ORF">MSMAW_3135</name>
</gene>
<keyword evidence="1" id="KW-0479">Metal-binding</keyword>
<dbReference type="NCBIfam" id="NF011158">
    <property type="entry name" value="PRK14562.1-3"/>
    <property type="match status" value="1"/>
</dbReference>
<dbReference type="PANTHER" id="PTHR10741">
    <property type="entry name" value="TRANSLIN AND TRANSLIN ASSOCIATED PROTEIN X"/>
    <property type="match status" value="1"/>
</dbReference>
<proteinExistence type="predicted"/>
<dbReference type="EMBL" id="CP009509">
    <property type="protein sequence ID" value="AKB42126.1"/>
    <property type="molecule type" value="Genomic_DNA"/>
</dbReference>
<dbReference type="Gene3D" id="1.20.58.2140">
    <property type="match status" value="1"/>
</dbReference>
<dbReference type="RefSeq" id="WP_048037453.1">
    <property type="nucleotide sequence ID" value="NZ_CP009509.1"/>
</dbReference>
<evidence type="ECO:0000313" key="2">
    <source>
        <dbReference type="EMBL" id="AKB42126.1"/>
    </source>
</evidence>
<dbReference type="SUPFAM" id="SSF74784">
    <property type="entry name" value="Translin"/>
    <property type="match status" value="1"/>
</dbReference>
<organism evidence="2 3">
    <name type="scientific">Methanosarcina mazei WWM610</name>
    <dbReference type="NCBI Taxonomy" id="1434117"/>
    <lineage>
        <taxon>Archaea</taxon>
        <taxon>Methanobacteriati</taxon>
        <taxon>Methanobacteriota</taxon>
        <taxon>Stenosarchaea group</taxon>
        <taxon>Methanomicrobia</taxon>
        <taxon>Methanosarcinales</taxon>
        <taxon>Methanosarcinaceae</taxon>
        <taxon>Methanosarcina</taxon>
    </lineage>
</organism>
<dbReference type="GO" id="GO:0046872">
    <property type="term" value="F:metal ion binding"/>
    <property type="evidence" value="ECO:0007669"/>
    <property type="project" value="UniProtKB-KW"/>
</dbReference>
<dbReference type="CDD" id="cd14820">
    <property type="entry name" value="TRAX"/>
    <property type="match status" value="1"/>
</dbReference>
<evidence type="ECO:0000256" key="1">
    <source>
        <dbReference type="PIRSR" id="PIRSR602848-1"/>
    </source>
</evidence>
<dbReference type="PATRIC" id="fig|1434117.4.peg.3964"/>
<protein>
    <submittedName>
        <fullName evidence="2">Haloacid dehalogenase superfamily protein</fullName>
    </submittedName>
</protein>
<dbReference type="InterPro" id="IPR002848">
    <property type="entry name" value="Translin_fam"/>
</dbReference>
<dbReference type="Proteomes" id="UP000033058">
    <property type="component" value="Chromosome"/>
</dbReference>
<feature type="binding site" evidence="1">
    <location>
        <position position="128"/>
    </location>
    <ligand>
        <name>Mg(2+)</name>
        <dbReference type="ChEBI" id="CHEBI:18420"/>
    </ligand>
</feature>
<sequence length="210" mass="23691">MLEEISSHIRENLEVKDRIREDGLKISREIVRECRTASFALHGKDFEKAGKSIEAAGNSLKKLVARFEGHADIYHAGFVEHAQQEYSEVAVLYSLLKDEGKTQDFPSPDELGVEYAAYLNGLGDVVGELRRHILDLIRAEAFEKAEVFLGIMENIHATLMEFDYPDAITGGLRRKTDVSRSLIEKTRGDVVNSIQQKKLEVAMKSLETRL</sequence>
<reference evidence="2 3" key="1">
    <citation type="submission" date="2014-07" db="EMBL/GenBank/DDBJ databases">
        <title>Methanogenic archaea and the global carbon cycle.</title>
        <authorList>
            <person name="Henriksen J.R."/>
            <person name="Luke J."/>
            <person name="Reinhart S."/>
            <person name="Benedict M.N."/>
            <person name="Youngblut N.D."/>
            <person name="Metcalf M.E."/>
            <person name="Whitaker R.J."/>
            <person name="Metcalf W.W."/>
        </authorList>
    </citation>
    <scope>NUCLEOTIDE SEQUENCE [LARGE SCALE GENOMIC DNA]</scope>
    <source>
        <strain evidence="2 3">WWM610</strain>
    </source>
</reference>
<evidence type="ECO:0000313" key="3">
    <source>
        <dbReference type="Proteomes" id="UP000033058"/>
    </source>
</evidence>
<name>A0A0E3LG94_METMZ</name>